<proteinExistence type="predicted"/>
<name>U9SM24_RHIID</name>
<organism evidence="1">
    <name type="scientific">Rhizophagus irregularis (strain DAOM 181602 / DAOM 197198 / MUCL 43194)</name>
    <name type="common">Arbuscular mycorrhizal fungus</name>
    <name type="synonym">Glomus intraradices</name>
    <dbReference type="NCBI Taxonomy" id="747089"/>
    <lineage>
        <taxon>Eukaryota</taxon>
        <taxon>Fungi</taxon>
        <taxon>Fungi incertae sedis</taxon>
        <taxon>Mucoromycota</taxon>
        <taxon>Glomeromycotina</taxon>
        <taxon>Glomeromycetes</taxon>
        <taxon>Glomerales</taxon>
        <taxon>Glomeraceae</taxon>
        <taxon>Rhizophagus</taxon>
    </lineage>
</organism>
<evidence type="ECO:0000313" key="1">
    <source>
        <dbReference type="EMBL" id="ERZ96949.1"/>
    </source>
</evidence>
<dbReference type="AlphaFoldDB" id="U9SM24"/>
<dbReference type="EMBL" id="KI300007">
    <property type="protein sequence ID" value="ERZ96949.1"/>
    <property type="molecule type" value="Genomic_DNA"/>
</dbReference>
<dbReference type="HOGENOM" id="CLU_2559480_0_0_1"/>
<accession>U9SM24</accession>
<gene>
    <name evidence="1" type="ORF">GLOINDRAFT_12071</name>
</gene>
<protein>
    <submittedName>
        <fullName evidence="1">Uncharacterized protein</fullName>
    </submittedName>
</protein>
<sequence>MDTISLDKEISSSINTISLGEKISSDVDTVFPGIQFRYGYRYSRNSVPVWMSIFQFQREYLFQEISSNMNTDIPGFLWIFVE</sequence>
<reference evidence="1" key="1">
    <citation type="submission" date="2013-07" db="EMBL/GenBank/DDBJ databases">
        <title>The genome of an arbuscular mycorrhizal fungus provides insights into the evolution of the oldest plant symbiosis.</title>
        <authorList>
            <consortium name="DOE Joint Genome Institute"/>
            <person name="Tisserant E."/>
            <person name="Malbreil M."/>
            <person name="Kuo A."/>
            <person name="Kohler A."/>
            <person name="Symeonidi A."/>
            <person name="Balestrini R."/>
            <person name="Charron P."/>
            <person name="Duensing N."/>
            <person name="Frei-dit-Frey N."/>
            <person name="Gianinazzi-Pearson V."/>
            <person name="Gilbert B."/>
            <person name="Handa Y."/>
            <person name="Hijri M."/>
            <person name="Kaul R."/>
            <person name="Kawaguchi M."/>
            <person name="Krajinski F."/>
            <person name="Lammers P."/>
            <person name="Lapierre D."/>
            <person name="Masclaux F.G."/>
            <person name="Murat C."/>
            <person name="Morin E."/>
            <person name="Ndikumana S."/>
            <person name="Pagni M."/>
            <person name="Petitpierre D."/>
            <person name="Requena N."/>
            <person name="Rosikiewicz P."/>
            <person name="Riley R."/>
            <person name="Saito K."/>
            <person name="San Clemente H."/>
            <person name="Shapiro H."/>
            <person name="van Tuinen D."/>
            <person name="Becard G."/>
            <person name="Bonfante P."/>
            <person name="Paszkowski U."/>
            <person name="Shachar-Hill Y."/>
            <person name="Young J.P."/>
            <person name="Sanders I.R."/>
            <person name="Henrissat B."/>
            <person name="Rensing S.A."/>
            <person name="Grigoriev I.V."/>
            <person name="Corradi N."/>
            <person name="Roux C."/>
            <person name="Martin F."/>
        </authorList>
    </citation>
    <scope>NUCLEOTIDE SEQUENCE</scope>
    <source>
        <strain evidence="1">DAOM 197198</strain>
    </source>
</reference>